<sequence>MTASLKIFSYARCSTCRKALAWLNLQNIKYKLFDIIDSPPSKEMISDAINQLGDRKYLFNTSGKIYRSIGASAIKIMNDENVVDLLNSEGGLIKRPFVMHPNGRFLIGFNQSIWEDFFLNQD</sequence>
<dbReference type="OrthoDB" id="9794155at2"/>
<dbReference type="eggNOG" id="COG1393">
    <property type="taxonomic scope" value="Bacteria"/>
</dbReference>
<dbReference type="PATRIC" id="fig|167539.5.peg.525"/>
<evidence type="ECO:0000313" key="3">
    <source>
        <dbReference type="Proteomes" id="UP000001420"/>
    </source>
</evidence>
<evidence type="ECO:0000256" key="1">
    <source>
        <dbReference type="PROSITE-ProRule" id="PRU01282"/>
    </source>
</evidence>
<organism evidence="2 3">
    <name type="scientific">Prochlorococcus marinus (strain SARG / CCMP1375 / SS120)</name>
    <dbReference type="NCBI Taxonomy" id="167539"/>
    <lineage>
        <taxon>Bacteria</taxon>
        <taxon>Bacillati</taxon>
        <taxon>Cyanobacteriota</taxon>
        <taxon>Cyanophyceae</taxon>
        <taxon>Synechococcales</taxon>
        <taxon>Prochlorococcaceae</taxon>
        <taxon>Prochlorococcus</taxon>
    </lineage>
</organism>
<dbReference type="AlphaFoldDB" id="Q7VD72"/>
<dbReference type="EnsemblBacteria" id="AAP99556">
    <property type="protein sequence ID" value="AAP99556"/>
    <property type="gene ID" value="Pro_0511"/>
</dbReference>
<dbReference type="InterPro" id="IPR036249">
    <property type="entry name" value="Thioredoxin-like_sf"/>
</dbReference>
<dbReference type="PANTHER" id="PTHR30041:SF8">
    <property type="entry name" value="PROTEIN YFFB"/>
    <property type="match status" value="1"/>
</dbReference>
<gene>
    <name evidence="2" type="primary">arsC</name>
    <name evidence="2" type="ordered locus">Pro_0511</name>
</gene>
<dbReference type="Pfam" id="PF03960">
    <property type="entry name" value="ArsC"/>
    <property type="match status" value="1"/>
</dbReference>
<reference evidence="2 3" key="1">
    <citation type="journal article" date="2003" name="Proc. Natl. Acad. Sci. U.S.A.">
        <title>Genome sequence of the cyanobacterium Prochlorococcus marinus SS120, a nearly minimal oxyphototrophic genome.</title>
        <authorList>
            <person name="Dufresne A."/>
            <person name="Salanoubat M."/>
            <person name="Partensky F."/>
            <person name="Artiguenave F."/>
            <person name="Axmann I.M."/>
            <person name="Barbe V."/>
            <person name="Duprat S."/>
            <person name="Galperin M.Y."/>
            <person name="Koonin E.V."/>
            <person name="Le Gall F."/>
            <person name="Makarova K.S."/>
            <person name="Ostrowski M."/>
            <person name="Oztas S."/>
            <person name="Robert C."/>
            <person name="Rogozin I.B."/>
            <person name="Scanlan D.J."/>
            <person name="Tandeau de Marsac N."/>
            <person name="Weissenbach J."/>
            <person name="Wincker P."/>
            <person name="Wolf Y.I."/>
            <person name="Hess W.R."/>
        </authorList>
    </citation>
    <scope>NUCLEOTIDE SEQUENCE [LARGE SCALE GENOMIC DNA]</scope>
    <source>
        <strain evidence="3">SARG / CCMP1375 / SS120</strain>
    </source>
</reference>
<dbReference type="HOGENOM" id="CLU_116644_2_0_3"/>
<dbReference type="RefSeq" id="WP_011124665.1">
    <property type="nucleotide sequence ID" value="NC_005042.1"/>
</dbReference>
<protein>
    <submittedName>
        <fullName evidence="2">Arsenate reductase related protein</fullName>
    </submittedName>
</protein>
<dbReference type="KEGG" id="pma:Pro_0511"/>
<dbReference type="STRING" id="167539.Pro_0511"/>
<dbReference type="PROSITE" id="PS51353">
    <property type="entry name" value="ARSC"/>
    <property type="match status" value="1"/>
</dbReference>
<proteinExistence type="inferred from homology"/>
<name>Q7VD72_PROMA</name>
<accession>Q7VD72</accession>
<keyword evidence="3" id="KW-1185">Reference proteome</keyword>
<comment type="similarity">
    <text evidence="1">Belongs to the ArsC family.</text>
</comment>
<evidence type="ECO:0000313" key="2">
    <source>
        <dbReference type="EMBL" id="AAP99556.1"/>
    </source>
</evidence>
<dbReference type="InterPro" id="IPR006660">
    <property type="entry name" value="Arsenate_reductase-like"/>
</dbReference>
<dbReference type="CDD" id="cd03036">
    <property type="entry name" value="ArsC_like"/>
    <property type="match status" value="1"/>
</dbReference>
<dbReference type="PANTHER" id="PTHR30041">
    <property type="entry name" value="ARSENATE REDUCTASE"/>
    <property type="match status" value="1"/>
</dbReference>
<dbReference type="Proteomes" id="UP000001420">
    <property type="component" value="Chromosome"/>
</dbReference>
<dbReference type="InterPro" id="IPR006504">
    <property type="entry name" value="Tscrpt_reg_Spx/MgsR"/>
</dbReference>
<dbReference type="NCBIfam" id="TIGR01617">
    <property type="entry name" value="arsC_related"/>
    <property type="match status" value="1"/>
</dbReference>
<dbReference type="Gene3D" id="3.40.30.10">
    <property type="entry name" value="Glutaredoxin"/>
    <property type="match status" value="1"/>
</dbReference>
<dbReference type="EMBL" id="AE017126">
    <property type="protein sequence ID" value="AAP99556.1"/>
    <property type="molecule type" value="Genomic_DNA"/>
</dbReference>
<dbReference type="SUPFAM" id="SSF52833">
    <property type="entry name" value="Thioredoxin-like"/>
    <property type="match status" value="1"/>
</dbReference>